<dbReference type="OrthoDB" id="7202371at2759"/>
<dbReference type="SUPFAM" id="SSF51556">
    <property type="entry name" value="Metallo-dependent hydrolases"/>
    <property type="match status" value="1"/>
</dbReference>
<dbReference type="Gene3D" id="2.60.40.10">
    <property type="entry name" value="Immunoglobulins"/>
    <property type="match status" value="1"/>
</dbReference>
<dbReference type="EMBL" id="CAIIXF020000005">
    <property type="protein sequence ID" value="CAH1784022.1"/>
    <property type="molecule type" value="Genomic_DNA"/>
</dbReference>
<proteinExistence type="predicted"/>
<dbReference type="GO" id="GO:0046103">
    <property type="term" value="P:inosine biosynthetic process"/>
    <property type="evidence" value="ECO:0007669"/>
    <property type="project" value="TreeGrafter"/>
</dbReference>
<dbReference type="InterPro" id="IPR014756">
    <property type="entry name" value="Ig_E-set"/>
</dbReference>
<dbReference type="InterPro" id="IPR001365">
    <property type="entry name" value="A_deaminase_dom"/>
</dbReference>
<keyword evidence="2" id="KW-0479">Metal-binding</keyword>
<evidence type="ECO:0000313" key="5">
    <source>
        <dbReference type="Proteomes" id="UP000749559"/>
    </source>
</evidence>
<dbReference type="PANTHER" id="PTHR11409:SF39">
    <property type="entry name" value="ADENOSINE DEAMINASE 2"/>
    <property type="match status" value="1"/>
</dbReference>
<dbReference type="InterPro" id="IPR032466">
    <property type="entry name" value="Metal_Hydrolase"/>
</dbReference>
<reference evidence="4" key="1">
    <citation type="submission" date="2022-03" db="EMBL/GenBank/DDBJ databases">
        <authorList>
            <person name="Martin C."/>
        </authorList>
    </citation>
    <scope>NUCLEOTIDE SEQUENCE</scope>
</reference>
<comment type="caution">
    <text evidence="4">The sequence shown here is derived from an EMBL/GenBank/DDBJ whole genome shotgun (WGS) entry which is preliminary data.</text>
</comment>
<dbReference type="Proteomes" id="UP000749559">
    <property type="component" value="Unassembled WGS sequence"/>
</dbReference>
<dbReference type="CDD" id="cd00603">
    <property type="entry name" value="IPT_PCSR"/>
    <property type="match status" value="1"/>
</dbReference>
<dbReference type="GO" id="GO:0004000">
    <property type="term" value="F:adenosine deaminase activity"/>
    <property type="evidence" value="ECO:0007669"/>
    <property type="project" value="TreeGrafter"/>
</dbReference>
<dbReference type="InterPro" id="IPR002909">
    <property type="entry name" value="IPT_dom"/>
</dbReference>
<dbReference type="GO" id="GO:0005615">
    <property type="term" value="C:extracellular space"/>
    <property type="evidence" value="ECO:0007669"/>
    <property type="project" value="TreeGrafter"/>
</dbReference>
<dbReference type="GO" id="GO:0006154">
    <property type="term" value="P:adenosine catabolic process"/>
    <property type="evidence" value="ECO:0007669"/>
    <property type="project" value="TreeGrafter"/>
</dbReference>
<dbReference type="SUPFAM" id="SSF81296">
    <property type="entry name" value="E set domains"/>
    <property type="match status" value="1"/>
</dbReference>
<comment type="cofactor">
    <cofactor evidence="1">
        <name>Zn(2+)</name>
        <dbReference type="ChEBI" id="CHEBI:29105"/>
    </cofactor>
</comment>
<name>A0A8J1T6Q4_OWEFU</name>
<evidence type="ECO:0000256" key="2">
    <source>
        <dbReference type="ARBA" id="ARBA00022723"/>
    </source>
</evidence>
<accession>A0A8J1T6Q4</accession>
<keyword evidence="3" id="KW-0378">Hydrolase</keyword>
<protein>
    <submittedName>
        <fullName evidence="4">Uncharacterized protein</fullName>
    </submittedName>
</protein>
<dbReference type="AlphaFoldDB" id="A0A8J1T6Q4"/>
<evidence type="ECO:0000313" key="4">
    <source>
        <dbReference type="EMBL" id="CAH1784022.1"/>
    </source>
</evidence>
<dbReference type="InterPro" id="IPR006330">
    <property type="entry name" value="Ado/ade_deaminase"/>
</dbReference>
<sequence length="683" mass="78922">MRGDTIYKRPTKNIRMDCIHKMVILAIYALFGIIAIDAMYANEYHYAVERDRLKQEERKYAGYESSLNEDETIVNHYMQFLKWQEYNYTRDTFVPLRPIEETYHHIIKTKLFATLKKLPKGGNMHIHEHHVLEKKQMLELAMNLSDWDHLYVTHPNQSASPWQYNFFINPPPNKGWVKFKDHFKVDDVIHFTHLMGILDARAKSYPSDTGYRWKLAGGLFGRLGGDFLANENIQFRYLEALFDAAREENVQYLEGRRSIYGRLYRLNSNGSYADRNGQQLLDTDGSYEIAETIKFINNYTARHPEFFGLKNIIYHTRSNPSRVRSGVKAYTELYKKFPELIRGLDMVGEEDKGYTLLFYLEDFIKNYDPEAKRNKMPFYFHTAETNWPADLQPNELNKPFDPVSTIDNAYESVMLDSQRIGHGLGFEKHPYLLKLLRERGTAIEVCPASNQILGYVPDIRLHPAVHFLRAGVPIVLGGDDPGTFGYNYFTVDWYLAYMAWGLDLNDMKQLAINSLNYSALTTDEKTKAINDVWTPAWSKFIADMKIEACGAKLDTYKPIFARILPREGALNGETKVHIFGRHFERGTCKTLKCKFGDIETEAKMISPTQLHCKSAVINHNSEMKVNVSISFDNGATYMPTGETFTYKYAIYTPSITTTMGPHSSGPYNYNFSWLLAFLIASLL</sequence>
<dbReference type="InterPro" id="IPR013783">
    <property type="entry name" value="Ig-like_fold"/>
</dbReference>
<dbReference type="Pfam" id="PF00962">
    <property type="entry name" value="A_deaminase"/>
    <property type="match status" value="1"/>
</dbReference>
<dbReference type="Gene3D" id="3.20.20.140">
    <property type="entry name" value="Metal-dependent hydrolases"/>
    <property type="match status" value="1"/>
</dbReference>
<organism evidence="4 5">
    <name type="scientific">Owenia fusiformis</name>
    <name type="common">Polychaete worm</name>
    <dbReference type="NCBI Taxonomy" id="6347"/>
    <lineage>
        <taxon>Eukaryota</taxon>
        <taxon>Metazoa</taxon>
        <taxon>Spiralia</taxon>
        <taxon>Lophotrochozoa</taxon>
        <taxon>Annelida</taxon>
        <taxon>Polychaeta</taxon>
        <taxon>Sedentaria</taxon>
        <taxon>Canalipalpata</taxon>
        <taxon>Sabellida</taxon>
        <taxon>Oweniida</taxon>
        <taxon>Oweniidae</taxon>
        <taxon>Owenia</taxon>
    </lineage>
</organism>
<gene>
    <name evidence="4" type="ORF">OFUS_LOCUS10289</name>
</gene>
<evidence type="ECO:0000256" key="1">
    <source>
        <dbReference type="ARBA" id="ARBA00001947"/>
    </source>
</evidence>
<dbReference type="Pfam" id="PF01833">
    <property type="entry name" value="TIG"/>
    <property type="match status" value="1"/>
</dbReference>
<keyword evidence="5" id="KW-1185">Reference proteome</keyword>
<dbReference type="PANTHER" id="PTHR11409">
    <property type="entry name" value="ADENOSINE DEAMINASE"/>
    <property type="match status" value="1"/>
</dbReference>
<dbReference type="FunFam" id="3.20.20.140:FF:000185">
    <property type="entry name" value="Uncharacterized protein"/>
    <property type="match status" value="1"/>
</dbReference>
<dbReference type="GO" id="GO:0046872">
    <property type="term" value="F:metal ion binding"/>
    <property type="evidence" value="ECO:0007669"/>
    <property type="project" value="UniProtKB-KW"/>
</dbReference>
<evidence type="ECO:0000256" key="3">
    <source>
        <dbReference type="ARBA" id="ARBA00022801"/>
    </source>
</evidence>